<dbReference type="AlphaFoldDB" id="A0A4R0N2T3"/>
<keyword evidence="2" id="KW-1185">Reference proteome</keyword>
<reference evidence="1 2" key="1">
    <citation type="submission" date="2019-02" db="EMBL/GenBank/DDBJ databases">
        <title>Pedobacter sp. RP-1-13 sp. nov., isolated from Arctic soil.</title>
        <authorList>
            <person name="Dahal R.H."/>
        </authorList>
    </citation>
    <scope>NUCLEOTIDE SEQUENCE [LARGE SCALE GENOMIC DNA]</scope>
    <source>
        <strain evidence="1 2">RP-1-13</strain>
    </source>
</reference>
<organism evidence="1 2">
    <name type="scientific">Pedobacter frigiditerrae</name>
    <dbReference type="NCBI Taxonomy" id="2530452"/>
    <lineage>
        <taxon>Bacteria</taxon>
        <taxon>Pseudomonadati</taxon>
        <taxon>Bacteroidota</taxon>
        <taxon>Sphingobacteriia</taxon>
        <taxon>Sphingobacteriales</taxon>
        <taxon>Sphingobacteriaceae</taxon>
        <taxon>Pedobacter</taxon>
    </lineage>
</organism>
<dbReference type="EMBL" id="SJSK01000001">
    <property type="protein sequence ID" value="TCC93623.1"/>
    <property type="molecule type" value="Genomic_DNA"/>
</dbReference>
<evidence type="ECO:0000313" key="1">
    <source>
        <dbReference type="EMBL" id="TCC93623.1"/>
    </source>
</evidence>
<protein>
    <submittedName>
        <fullName evidence="1">Uncharacterized protein</fullName>
    </submittedName>
</protein>
<dbReference type="RefSeq" id="WP_131551489.1">
    <property type="nucleotide sequence ID" value="NZ_SJSK01000001.1"/>
</dbReference>
<dbReference type="Proteomes" id="UP000292884">
    <property type="component" value="Unassembled WGS sequence"/>
</dbReference>
<name>A0A4R0N2T3_9SPHI</name>
<sequence>MAKARSIIKLSGTIGDITFVDSKAYGFHSRKKREFWEKSDGMIASSTNQSEANLMAKIIFDAVNEFAPGFKNGEFWSRLVSVFRQQKKAGENYNYAGFKGMEMRLDYPTSKQGRFLLFGNKNDGTKNDVVKLNYYLNHTTGYRLSILRIAADETLLVPFSIERLDAEIKGGEKSGDSIFEFTALPEGAQALFVLQCDQFNDGKSTGLLKGKSVVFLKAS</sequence>
<gene>
    <name evidence="1" type="ORF">EZ428_02305</name>
</gene>
<evidence type="ECO:0000313" key="2">
    <source>
        <dbReference type="Proteomes" id="UP000292884"/>
    </source>
</evidence>
<proteinExistence type="predicted"/>
<dbReference type="OrthoDB" id="668305at2"/>
<accession>A0A4R0N2T3</accession>
<comment type="caution">
    <text evidence="1">The sequence shown here is derived from an EMBL/GenBank/DDBJ whole genome shotgun (WGS) entry which is preliminary data.</text>
</comment>